<dbReference type="Pfam" id="PF10981">
    <property type="entry name" value="DUF2788"/>
    <property type="match status" value="1"/>
</dbReference>
<sequence length="92" mass="10495">MKKQPAPLPFSKCRLLFFEQLIDVEETMTEAEFSMWALRIFIPGLVLFLGFIIYNLGKESKAGKFGMFILFLVLGLGIAGFLFKNLLVELLM</sequence>
<evidence type="ECO:0000256" key="1">
    <source>
        <dbReference type="SAM" id="Phobius"/>
    </source>
</evidence>
<dbReference type="InterPro" id="IPR021249">
    <property type="entry name" value="DUF2788"/>
</dbReference>
<name>F0EXX1_9NEIS</name>
<evidence type="ECO:0000313" key="3">
    <source>
        <dbReference type="Proteomes" id="UP000004088"/>
    </source>
</evidence>
<dbReference type="STRING" id="888741.HMPREF9098_0681"/>
<feature type="transmembrane region" description="Helical" evidence="1">
    <location>
        <begin position="68"/>
        <end position="87"/>
    </location>
</feature>
<dbReference type="AlphaFoldDB" id="F0EXX1"/>
<reference evidence="2 3" key="1">
    <citation type="submission" date="2011-01" db="EMBL/GenBank/DDBJ databases">
        <authorList>
            <person name="Muzny D."/>
            <person name="Qin X."/>
            <person name="Deng J."/>
            <person name="Jiang H."/>
            <person name="Liu Y."/>
            <person name="Qu J."/>
            <person name="Song X.-Z."/>
            <person name="Zhang L."/>
            <person name="Thornton R."/>
            <person name="Coyle M."/>
            <person name="Francisco L."/>
            <person name="Jackson L."/>
            <person name="Javaid M."/>
            <person name="Korchina V."/>
            <person name="Kovar C."/>
            <person name="Mata R."/>
            <person name="Mathew T."/>
            <person name="Ngo R."/>
            <person name="Nguyen L."/>
            <person name="Nguyen N."/>
            <person name="Okwuonu G."/>
            <person name="Ongeri F."/>
            <person name="Pham C."/>
            <person name="Simmons D."/>
            <person name="Wilczek-Boney K."/>
            <person name="Hale W."/>
            <person name="Jakkamsetti A."/>
            <person name="Pham P."/>
            <person name="Ruth R."/>
            <person name="San Lucas F."/>
            <person name="Warren J."/>
            <person name="Zhang J."/>
            <person name="Zhao Z."/>
            <person name="Zhou C."/>
            <person name="Zhu D."/>
            <person name="Lee S."/>
            <person name="Bess C."/>
            <person name="Blankenburg K."/>
            <person name="Forbes L."/>
            <person name="Fu Q."/>
            <person name="Gubbala S."/>
            <person name="Hirani K."/>
            <person name="Jayaseelan J.C."/>
            <person name="Lara F."/>
            <person name="Munidasa M."/>
            <person name="Palculict T."/>
            <person name="Patil S."/>
            <person name="Pu L.-L."/>
            <person name="Saada N."/>
            <person name="Tang L."/>
            <person name="Weissenberger G."/>
            <person name="Zhu Y."/>
            <person name="Hemphill L."/>
            <person name="Shang Y."/>
            <person name="Youmans B."/>
            <person name="Ayvaz T."/>
            <person name="Ross M."/>
            <person name="Santibanez J."/>
            <person name="Aqrawi P."/>
            <person name="Gross S."/>
            <person name="Joshi V."/>
            <person name="Fowler G."/>
            <person name="Nazareth L."/>
            <person name="Reid J."/>
            <person name="Worley K."/>
            <person name="Petrosino J."/>
            <person name="Highlander S."/>
            <person name="Gibbs R."/>
        </authorList>
    </citation>
    <scope>NUCLEOTIDE SEQUENCE [LARGE SCALE GENOMIC DNA]</scope>
    <source>
        <strain evidence="2 3">ATCC 33394</strain>
    </source>
</reference>
<gene>
    <name evidence="2" type="ORF">HMPREF9098_0681</name>
</gene>
<evidence type="ECO:0008006" key="4">
    <source>
        <dbReference type="Google" id="ProtNLM"/>
    </source>
</evidence>
<dbReference type="Proteomes" id="UP000004088">
    <property type="component" value="Unassembled WGS sequence"/>
</dbReference>
<keyword evidence="3" id="KW-1185">Reference proteome</keyword>
<keyword evidence="1" id="KW-0472">Membrane</keyword>
<keyword evidence="1" id="KW-1133">Transmembrane helix</keyword>
<accession>F0EXX1</accession>
<feature type="transmembrane region" description="Helical" evidence="1">
    <location>
        <begin position="36"/>
        <end position="56"/>
    </location>
</feature>
<proteinExistence type="predicted"/>
<keyword evidence="1" id="KW-0812">Transmembrane</keyword>
<dbReference type="HOGENOM" id="CLU_2330817_0_0_4"/>
<comment type="caution">
    <text evidence="2">The sequence shown here is derived from an EMBL/GenBank/DDBJ whole genome shotgun (WGS) entry which is preliminary data.</text>
</comment>
<protein>
    <recommendedName>
        <fullName evidence="4">DUF2788 domain-containing protein</fullName>
    </recommendedName>
</protein>
<dbReference type="EMBL" id="AEWV01000013">
    <property type="protein sequence ID" value="EGC17870.1"/>
    <property type="molecule type" value="Genomic_DNA"/>
</dbReference>
<evidence type="ECO:0000313" key="2">
    <source>
        <dbReference type="EMBL" id="EGC17870.1"/>
    </source>
</evidence>
<organism evidence="2 3">
    <name type="scientific">Kingella denitrificans ATCC 33394</name>
    <dbReference type="NCBI Taxonomy" id="888741"/>
    <lineage>
        <taxon>Bacteria</taxon>
        <taxon>Pseudomonadati</taxon>
        <taxon>Pseudomonadota</taxon>
        <taxon>Betaproteobacteria</taxon>
        <taxon>Neisseriales</taxon>
        <taxon>Neisseriaceae</taxon>
        <taxon>Kingella</taxon>
    </lineage>
</organism>